<evidence type="ECO:0000256" key="5">
    <source>
        <dbReference type="ARBA" id="ARBA00023002"/>
    </source>
</evidence>
<dbReference type="Proteomes" id="UP000676853">
    <property type="component" value="Unassembled WGS sequence"/>
</dbReference>
<dbReference type="RefSeq" id="WP_212553068.1">
    <property type="nucleotide sequence ID" value="NZ_JAGXOE010000007.1"/>
</dbReference>
<evidence type="ECO:0000256" key="3">
    <source>
        <dbReference type="ARBA" id="ARBA00022617"/>
    </source>
</evidence>
<proteinExistence type="inferred from homology"/>
<dbReference type="EMBL" id="JAGXOE010000007">
    <property type="protein sequence ID" value="MBS4100546.1"/>
    <property type="molecule type" value="Genomic_DNA"/>
</dbReference>
<evidence type="ECO:0000256" key="7">
    <source>
        <dbReference type="ARBA" id="ARBA00023033"/>
    </source>
</evidence>
<keyword evidence="3" id="KW-0349">Heme</keyword>
<comment type="similarity">
    <text evidence="2">Belongs to the cytochrome P450 family.</text>
</comment>
<keyword evidence="4" id="KW-0479">Metal-binding</keyword>
<sequence>MPAPVFVPRSAETWDDPFPLYRSLRAAGAVHRAEPLDGEELEYYVLPRHADVWHALREPGAFSSAQGLTLHYGELEKIGLQDDPPMVMQDPPVHTAFRRLVARGFTPRQVAAIEPDVRTFVLERIERLRARGGGDIVEELFKPLPSMVVAHYLGVPAADRGRFDGWTESIVAANSGGGDLSSIVDTAADAVGDLMAYFAALIERRRTEPEDDVVSHLVAAGVGADGDPAGVVSILGFTFTMVAGGNDTTTGLLGGAVQLLHRHPDQRRLLAADPALIPGAVEEFLRLTSPVQGLGRTTTRPVDVDGTTIPADRRVLLLYGSANRDESVFGDDADDLDVTRNPRNILTFAQGAHHCLGAAAARMQSRVAIEELLARIPEFAVDLDGVRWAPGAYVRRPTTVPISVP</sequence>
<keyword evidence="9" id="KW-1185">Reference proteome</keyword>
<dbReference type="Gene3D" id="1.10.630.10">
    <property type="entry name" value="Cytochrome P450"/>
    <property type="match status" value="1"/>
</dbReference>
<dbReference type="PANTHER" id="PTHR46696">
    <property type="entry name" value="P450, PUTATIVE (EUROFUNG)-RELATED"/>
    <property type="match status" value="1"/>
</dbReference>
<protein>
    <submittedName>
        <fullName evidence="8">Cytochrome P450</fullName>
    </submittedName>
</protein>
<name>A0ABS5N8H2_TSUPA</name>
<gene>
    <name evidence="8" type="ORF">KFZ73_04785</name>
</gene>
<evidence type="ECO:0000256" key="1">
    <source>
        <dbReference type="ARBA" id="ARBA00001971"/>
    </source>
</evidence>
<organism evidence="8 9">
    <name type="scientific">Tsukamurella paurometabola</name>
    <name type="common">Corynebacterium paurometabolum</name>
    <dbReference type="NCBI Taxonomy" id="2061"/>
    <lineage>
        <taxon>Bacteria</taxon>
        <taxon>Bacillati</taxon>
        <taxon>Actinomycetota</taxon>
        <taxon>Actinomycetes</taxon>
        <taxon>Mycobacteriales</taxon>
        <taxon>Tsukamurellaceae</taxon>
        <taxon>Tsukamurella</taxon>
    </lineage>
</organism>
<dbReference type="PRINTS" id="PR00359">
    <property type="entry name" value="BP450"/>
</dbReference>
<accession>A0ABS5N8H2</accession>
<keyword evidence="7" id="KW-0503">Monooxygenase</keyword>
<dbReference type="InterPro" id="IPR001128">
    <property type="entry name" value="Cyt_P450"/>
</dbReference>
<dbReference type="InterPro" id="IPR036396">
    <property type="entry name" value="Cyt_P450_sf"/>
</dbReference>
<keyword evidence="6" id="KW-0408">Iron</keyword>
<comment type="caution">
    <text evidence="8">The sequence shown here is derived from an EMBL/GenBank/DDBJ whole genome shotgun (WGS) entry which is preliminary data.</text>
</comment>
<evidence type="ECO:0000313" key="9">
    <source>
        <dbReference type="Proteomes" id="UP000676853"/>
    </source>
</evidence>
<evidence type="ECO:0000313" key="8">
    <source>
        <dbReference type="EMBL" id="MBS4100546.1"/>
    </source>
</evidence>
<keyword evidence="5" id="KW-0560">Oxidoreductase</keyword>
<dbReference type="SUPFAM" id="SSF48264">
    <property type="entry name" value="Cytochrome P450"/>
    <property type="match status" value="1"/>
</dbReference>
<evidence type="ECO:0000256" key="4">
    <source>
        <dbReference type="ARBA" id="ARBA00022723"/>
    </source>
</evidence>
<comment type="cofactor">
    <cofactor evidence="1">
        <name>heme</name>
        <dbReference type="ChEBI" id="CHEBI:30413"/>
    </cofactor>
</comment>
<dbReference type="PANTHER" id="PTHR46696:SF4">
    <property type="entry name" value="BIOTIN BIOSYNTHESIS CYTOCHROME P450"/>
    <property type="match status" value="1"/>
</dbReference>
<evidence type="ECO:0000256" key="6">
    <source>
        <dbReference type="ARBA" id="ARBA00023004"/>
    </source>
</evidence>
<dbReference type="InterPro" id="IPR002397">
    <property type="entry name" value="Cyt_P450_B"/>
</dbReference>
<reference evidence="8 9" key="1">
    <citation type="submission" date="2021-04" db="EMBL/GenBank/DDBJ databases">
        <title>Whole genome sequence analysis of a thiophenic sulfur metabolizing bacteria.</title>
        <authorList>
            <person name="Akhtar N."/>
            <person name="Akram J."/>
            <person name="Aslam A."/>
        </authorList>
    </citation>
    <scope>NUCLEOTIDE SEQUENCE [LARGE SCALE GENOMIC DNA]</scope>
    <source>
        <strain evidence="8 9">3OW</strain>
    </source>
</reference>
<dbReference type="Pfam" id="PF00067">
    <property type="entry name" value="p450"/>
    <property type="match status" value="1"/>
</dbReference>
<evidence type="ECO:0000256" key="2">
    <source>
        <dbReference type="ARBA" id="ARBA00010617"/>
    </source>
</evidence>